<keyword evidence="3" id="KW-0808">Transferase</keyword>
<dbReference type="Proteomes" id="UP000646749">
    <property type="component" value="Unassembled WGS sequence"/>
</dbReference>
<evidence type="ECO:0000256" key="8">
    <source>
        <dbReference type="SAM" id="MobiDB-lite"/>
    </source>
</evidence>
<proteinExistence type="inferred from homology"/>
<evidence type="ECO:0000256" key="5">
    <source>
        <dbReference type="ARBA" id="ARBA00022989"/>
    </source>
</evidence>
<keyword evidence="2" id="KW-1003">Cell membrane</keyword>
<sequence>MGLIVGLAGAIALAIALLPGHRGWFDIGVYHGAVNHWLHDRGPLYDYVRPGTDYGFTYPPFAALCMLPMAWLGWYPTIALNVALTALAAALVLWLLVDPIARREGWRRGFGFALAACLFAMLGPVRDTVSFGQVNLVLLALVYADVWLLGRGHRLAGIGSGLAAAIKLTPAIFIGYLLVTRRWRAAATATATVATATLLAWLVAPEASREYFGRALWDTGRVGALDYVSNQSLLGAVARWNPEHPDRLVWIVLVGVVLVVWAHRARQAVRCGDDRAGFALTGVAACLVSPVTWVHHLVWLVPALVVLADSALLDRPAGTASRRPATGSASPAGGLTSSDDALVSEASVPGFSGDVPASEVSGPAHRGGRAGRRRWGWWIIAYLLLCGSVVWLWATDHSGIVGFLGSNGYVLLALAMLGFLPTGRRAATDRPAAIASSGRLDRGGAVVG</sequence>
<dbReference type="Pfam" id="PF09594">
    <property type="entry name" value="GT87"/>
    <property type="match status" value="1"/>
</dbReference>
<evidence type="ECO:0000256" key="3">
    <source>
        <dbReference type="ARBA" id="ARBA00022679"/>
    </source>
</evidence>
<keyword evidence="4 9" id="KW-0812">Transmembrane</keyword>
<feature type="region of interest" description="Disordered" evidence="8">
    <location>
        <begin position="317"/>
        <end position="336"/>
    </location>
</feature>
<feature type="transmembrane region" description="Helical" evidence="9">
    <location>
        <begin position="109"/>
        <end position="125"/>
    </location>
</feature>
<organism evidence="10 11">
    <name type="scientific">Plantactinospora endophytica</name>
    <dbReference type="NCBI Taxonomy" id="673535"/>
    <lineage>
        <taxon>Bacteria</taxon>
        <taxon>Bacillati</taxon>
        <taxon>Actinomycetota</taxon>
        <taxon>Actinomycetes</taxon>
        <taxon>Micromonosporales</taxon>
        <taxon>Micromonosporaceae</taxon>
        <taxon>Plantactinospora</taxon>
    </lineage>
</organism>
<evidence type="ECO:0000256" key="6">
    <source>
        <dbReference type="ARBA" id="ARBA00023136"/>
    </source>
</evidence>
<dbReference type="InterPro" id="IPR018584">
    <property type="entry name" value="GT87"/>
</dbReference>
<evidence type="ECO:0000256" key="1">
    <source>
        <dbReference type="ARBA" id="ARBA00004651"/>
    </source>
</evidence>
<feature type="transmembrane region" description="Helical" evidence="9">
    <location>
        <begin position="400"/>
        <end position="420"/>
    </location>
</feature>
<evidence type="ECO:0000256" key="2">
    <source>
        <dbReference type="ARBA" id="ARBA00022475"/>
    </source>
</evidence>
<evidence type="ECO:0008006" key="12">
    <source>
        <dbReference type="Google" id="ProtNLM"/>
    </source>
</evidence>
<feature type="transmembrane region" description="Helical" evidence="9">
    <location>
        <begin position="293"/>
        <end position="313"/>
    </location>
</feature>
<comment type="subcellular location">
    <subcellularLocation>
        <location evidence="1">Cell membrane</location>
        <topology evidence="1">Multi-pass membrane protein</topology>
    </subcellularLocation>
</comment>
<feature type="transmembrane region" description="Helical" evidence="9">
    <location>
        <begin position="185"/>
        <end position="204"/>
    </location>
</feature>
<dbReference type="EMBL" id="BONW01000045">
    <property type="protein sequence ID" value="GIG92650.1"/>
    <property type="molecule type" value="Genomic_DNA"/>
</dbReference>
<comment type="caution">
    <text evidence="10">The sequence shown here is derived from an EMBL/GenBank/DDBJ whole genome shotgun (WGS) entry which is preliminary data.</text>
</comment>
<evidence type="ECO:0000313" key="11">
    <source>
        <dbReference type="Proteomes" id="UP000646749"/>
    </source>
</evidence>
<protein>
    <recommendedName>
        <fullName evidence="12">DUF2029 domain-containing protein</fullName>
    </recommendedName>
</protein>
<keyword evidence="6 9" id="KW-0472">Membrane</keyword>
<feature type="transmembrane region" description="Helical" evidence="9">
    <location>
        <begin position="131"/>
        <end position="149"/>
    </location>
</feature>
<name>A0ABQ4ED43_9ACTN</name>
<feature type="transmembrane region" description="Helical" evidence="9">
    <location>
        <begin position="74"/>
        <end position="97"/>
    </location>
</feature>
<feature type="transmembrane region" description="Helical" evidence="9">
    <location>
        <begin position="248"/>
        <end position="265"/>
    </location>
</feature>
<keyword evidence="5 9" id="KW-1133">Transmembrane helix</keyword>
<feature type="transmembrane region" description="Helical" evidence="9">
    <location>
        <begin position="161"/>
        <end position="179"/>
    </location>
</feature>
<gene>
    <name evidence="10" type="ORF">Pen02_75860</name>
</gene>
<feature type="transmembrane region" description="Helical" evidence="9">
    <location>
        <begin position="375"/>
        <end position="394"/>
    </location>
</feature>
<accession>A0ABQ4ED43</accession>
<evidence type="ECO:0000313" key="10">
    <source>
        <dbReference type="EMBL" id="GIG92650.1"/>
    </source>
</evidence>
<keyword evidence="11" id="KW-1185">Reference proteome</keyword>
<evidence type="ECO:0000256" key="9">
    <source>
        <dbReference type="SAM" id="Phobius"/>
    </source>
</evidence>
<evidence type="ECO:0000256" key="4">
    <source>
        <dbReference type="ARBA" id="ARBA00022692"/>
    </source>
</evidence>
<comment type="similarity">
    <text evidence="7">Belongs to the glycosyltransferase 87 family.</text>
</comment>
<reference evidence="10 11" key="1">
    <citation type="submission" date="2021-01" db="EMBL/GenBank/DDBJ databases">
        <title>Whole genome shotgun sequence of Plantactinospora endophytica NBRC 110450.</title>
        <authorList>
            <person name="Komaki H."/>
            <person name="Tamura T."/>
        </authorList>
    </citation>
    <scope>NUCLEOTIDE SEQUENCE [LARGE SCALE GENOMIC DNA]</scope>
    <source>
        <strain evidence="10 11">NBRC 110450</strain>
    </source>
</reference>
<evidence type="ECO:0000256" key="7">
    <source>
        <dbReference type="ARBA" id="ARBA00024033"/>
    </source>
</evidence>